<evidence type="ECO:0000256" key="4">
    <source>
        <dbReference type="ARBA" id="ARBA00022989"/>
    </source>
</evidence>
<comment type="similarity">
    <text evidence="2">Belongs to the synaptophysin/synaptobrevin family.</text>
</comment>
<reference evidence="13" key="1">
    <citation type="journal article" date="2020" name="PLoS Negl. Trop. Dis.">
        <title>High-quality nuclear genome for Sarcoptes scabiei-A critical resource for a neglected parasite.</title>
        <authorList>
            <person name="Korhonen P.K."/>
            <person name="Gasser R.B."/>
            <person name="Ma G."/>
            <person name="Wang T."/>
            <person name="Stroehlein A.J."/>
            <person name="Young N.D."/>
            <person name="Ang C.S."/>
            <person name="Fernando D.D."/>
            <person name="Lu H.C."/>
            <person name="Taylor S."/>
            <person name="Reynolds S.L."/>
            <person name="Mofiz E."/>
            <person name="Najaraj S.H."/>
            <person name="Gowda H."/>
            <person name="Madugundu A."/>
            <person name="Renuse S."/>
            <person name="Holt D."/>
            <person name="Pandey A."/>
            <person name="Papenfuss A.T."/>
            <person name="Fischer K."/>
        </authorList>
    </citation>
    <scope>NUCLEOTIDE SEQUENCE [LARGE SCALE GENOMIC DNA]</scope>
</reference>
<evidence type="ECO:0000256" key="8">
    <source>
        <dbReference type="SAM" id="MobiDB-lite"/>
    </source>
</evidence>
<evidence type="ECO:0000256" key="3">
    <source>
        <dbReference type="ARBA" id="ARBA00022692"/>
    </source>
</evidence>
<feature type="transmembrane region" description="Helical" evidence="9">
    <location>
        <begin position="162"/>
        <end position="187"/>
    </location>
</feature>
<evidence type="ECO:0000256" key="1">
    <source>
        <dbReference type="ARBA" id="ARBA00004141"/>
    </source>
</evidence>
<feature type="compositionally biased region" description="Polar residues" evidence="8">
    <location>
        <begin position="1"/>
        <end position="22"/>
    </location>
</feature>
<dbReference type="Proteomes" id="UP000070412">
    <property type="component" value="Unassembled WGS sequence"/>
</dbReference>
<name>A0A834RFD5_SARSC</name>
<dbReference type="PANTHER" id="PTHR10306:SF17">
    <property type="entry name" value="MARVEL DOMAIN-CONTAINING PROTEIN"/>
    <property type="match status" value="1"/>
</dbReference>
<accession>A0A834RFD5</accession>
<dbReference type="PANTHER" id="PTHR10306">
    <property type="entry name" value="SYNAPTOPHYSIN"/>
    <property type="match status" value="1"/>
</dbReference>
<proteinExistence type="inferred from homology"/>
<evidence type="ECO:0000256" key="7">
    <source>
        <dbReference type="PROSITE-ProRule" id="PRU00581"/>
    </source>
</evidence>
<dbReference type="Pfam" id="PF01284">
    <property type="entry name" value="MARVEL"/>
    <property type="match status" value="1"/>
</dbReference>
<feature type="transmembrane region" description="Helical" evidence="9">
    <location>
        <begin position="131"/>
        <end position="150"/>
    </location>
</feature>
<evidence type="ECO:0000256" key="2">
    <source>
        <dbReference type="ARBA" id="ARBA00006476"/>
    </source>
</evidence>
<dbReference type="PRINTS" id="PR00220">
    <property type="entry name" value="SYNAPTOPHYSN"/>
</dbReference>
<evidence type="ECO:0000313" key="12">
    <source>
        <dbReference type="EnsemblMetazoa" id="KAF7496209.1"/>
    </source>
</evidence>
<keyword evidence="13" id="KW-1185">Reference proteome</keyword>
<evidence type="ECO:0000256" key="5">
    <source>
        <dbReference type="ARBA" id="ARBA00023136"/>
    </source>
</evidence>
<feature type="region of interest" description="Disordered" evidence="8">
    <location>
        <begin position="1"/>
        <end position="28"/>
    </location>
</feature>
<reference evidence="11" key="2">
    <citation type="submission" date="2020-01" db="EMBL/GenBank/DDBJ databases">
        <authorList>
            <person name="Korhonen P.K.K."/>
            <person name="Guangxu M.G."/>
            <person name="Wang T.W."/>
            <person name="Stroehlein A.J.S."/>
            <person name="Young N.D."/>
            <person name="Ang C.-S.A."/>
            <person name="Fernando D.W.F."/>
            <person name="Lu H.L."/>
            <person name="Taylor S.T."/>
            <person name="Ehtesham M.E.M."/>
            <person name="Najaraj S.H.N."/>
            <person name="Harsha G.H.G."/>
            <person name="Madugundu A.M."/>
            <person name="Renuse S.R."/>
            <person name="Holt D.H."/>
            <person name="Pandey A.P."/>
            <person name="Papenfuss A.P."/>
            <person name="Gasser R.B.G."/>
            <person name="Fischer K.F."/>
        </authorList>
    </citation>
    <scope>NUCLEOTIDE SEQUENCE</scope>
    <source>
        <strain evidence="11">SSS_KF_BRIS2020</strain>
    </source>
</reference>
<evidence type="ECO:0000259" key="10">
    <source>
        <dbReference type="PROSITE" id="PS51225"/>
    </source>
</evidence>
<gene>
    <name evidence="11" type="ORF">SSS_1800</name>
</gene>
<organism evidence="11">
    <name type="scientific">Sarcoptes scabiei</name>
    <name type="common">Itch mite</name>
    <name type="synonym">Acarus scabiei</name>
    <dbReference type="NCBI Taxonomy" id="52283"/>
    <lineage>
        <taxon>Eukaryota</taxon>
        <taxon>Metazoa</taxon>
        <taxon>Ecdysozoa</taxon>
        <taxon>Arthropoda</taxon>
        <taxon>Chelicerata</taxon>
        <taxon>Arachnida</taxon>
        <taxon>Acari</taxon>
        <taxon>Acariformes</taxon>
        <taxon>Sarcoptiformes</taxon>
        <taxon>Astigmata</taxon>
        <taxon>Psoroptidia</taxon>
        <taxon>Sarcoptoidea</taxon>
        <taxon>Sarcoptidae</taxon>
        <taxon>Sarcoptinae</taxon>
        <taxon>Sarcoptes</taxon>
    </lineage>
</organism>
<protein>
    <submittedName>
        <fullName evidence="11">Synaptophysin-like protein 2</fullName>
    </submittedName>
</protein>
<feature type="transmembrane region" description="Helical" evidence="9">
    <location>
        <begin position="230"/>
        <end position="252"/>
    </location>
</feature>
<dbReference type="InterPro" id="IPR008253">
    <property type="entry name" value="Marvel"/>
</dbReference>
<dbReference type="EnsemblMetazoa" id="SSS_1800s_mrna">
    <property type="protein sequence ID" value="KAF7496209.1"/>
    <property type="gene ID" value="SSS_1800"/>
</dbReference>
<dbReference type="OrthoDB" id="10006326at2759"/>
<dbReference type="EMBL" id="WVUK01000019">
    <property type="protein sequence ID" value="KAF7496209.1"/>
    <property type="molecule type" value="Genomic_DNA"/>
</dbReference>
<evidence type="ECO:0000256" key="9">
    <source>
        <dbReference type="SAM" id="Phobius"/>
    </source>
</evidence>
<evidence type="ECO:0000256" key="6">
    <source>
        <dbReference type="ARBA" id="ARBA00023180"/>
    </source>
</evidence>
<sequence>MESHPPQTFMNPSATMNSQQRSPLPDAIDPYNTRVIKEPRGMIRLIQLVFAVLAFSITSSFDTETSFTISCYKNTKDASNRVLYQKKSTYQVEYPFDMSATKLTYLESCVGNSEEMKDKFLNIDFSSSAKFFVTTGVFSFIYTICCLYVYIKLWHLYETNPFFPVVDLAITTVFSIFWLAGASAWAINVSDLKHYTGPRYLIQQLDHCNKTLSEIEYDCFSESPGKWSPLYISLIFGFANLFIWSASIWFVYKETHFHRPSTNSMMMAPGTGVTSAPQTMDQTMMSGQIASSSMYTNVDGTAQSGLTDLKTNMNQYGAGGTY</sequence>
<keyword evidence="6" id="KW-0325">Glycoprotein</keyword>
<comment type="subcellular location">
    <subcellularLocation>
        <location evidence="1">Membrane</location>
        <topology evidence="1">Multi-pass membrane protein</topology>
    </subcellularLocation>
</comment>
<keyword evidence="5 7" id="KW-0472">Membrane</keyword>
<evidence type="ECO:0000313" key="13">
    <source>
        <dbReference type="Proteomes" id="UP000070412"/>
    </source>
</evidence>
<evidence type="ECO:0000313" key="11">
    <source>
        <dbReference type="EMBL" id="KAF7496209.1"/>
    </source>
</evidence>
<keyword evidence="4 9" id="KW-1133">Transmembrane helix</keyword>
<dbReference type="GO" id="GO:0030672">
    <property type="term" value="C:synaptic vesicle membrane"/>
    <property type="evidence" value="ECO:0007669"/>
    <property type="project" value="TreeGrafter"/>
</dbReference>
<dbReference type="AlphaFoldDB" id="A0A834RFD5"/>
<feature type="transmembrane region" description="Helical" evidence="9">
    <location>
        <begin position="42"/>
        <end position="61"/>
    </location>
</feature>
<feature type="domain" description="MARVEL" evidence="10">
    <location>
        <begin position="35"/>
        <end position="256"/>
    </location>
</feature>
<keyword evidence="3 7" id="KW-0812">Transmembrane</keyword>
<dbReference type="PROSITE" id="PS51225">
    <property type="entry name" value="MARVEL"/>
    <property type="match status" value="1"/>
</dbReference>
<dbReference type="InterPro" id="IPR001285">
    <property type="entry name" value="Synaptophysin/porin"/>
</dbReference>
<reference evidence="12" key="3">
    <citation type="submission" date="2022-06" db="UniProtKB">
        <authorList>
            <consortium name="EnsemblMetazoa"/>
        </authorList>
    </citation>
    <scope>IDENTIFICATION</scope>
</reference>